<dbReference type="GeneID" id="13542823"/>
<name>H6QS12_PUCGT</name>
<evidence type="ECO:0000256" key="1">
    <source>
        <dbReference type="SAM" id="MobiDB-lite"/>
    </source>
</evidence>
<dbReference type="PANTHER" id="PTHR31912">
    <property type="entry name" value="IP13529P"/>
    <property type="match status" value="1"/>
</dbReference>
<reference evidence="3" key="1">
    <citation type="journal article" date="2011" name="Proc. Natl. Acad. Sci. U.S.A.">
        <title>Obligate biotrophy features unraveled by the genomic analysis of rust fungi.</title>
        <authorList>
            <person name="Duplessis S."/>
            <person name="Cuomo C.A."/>
            <person name="Lin Y.-C."/>
            <person name="Aerts A."/>
            <person name="Tisserant E."/>
            <person name="Veneault-Fourrey C."/>
            <person name="Joly D.L."/>
            <person name="Hacquard S."/>
            <person name="Amselem J."/>
            <person name="Cantarel B.L."/>
            <person name="Chiu R."/>
            <person name="Coutinho P.M."/>
            <person name="Feau N."/>
            <person name="Field M."/>
            <person name="Frey P."/>
            <person name="Gelhaye E."/>
            <person name="Goldberg J."/>
            <person name="Grabherr M.G."/>
            <person name="Kodira C.D."/>
            <person name="Kohler A."/>
            <person name="Kuees U."/>
            <person name="Lindquist E.A."/>
            <person name="Lucas S.M."/>
            <person name="Mago R."/>
            <person name="Mauceli E."/>
            <person name="Morin E."/>
            <person name="Murat C."/>
            <person name="Pangilinan J.L."/>
            <person name="Park R."/>
            <person name="Pearson M."/>
            <person name="Quesneville H."/>
            <person name="Rouhier N."/>
            <person name="Sakthikumar S."/>
            <person name="Salamov A.A."/>
            <person name="Schmutz J."/>
            <person name="Selles B."/>
            <person name="Shapiro H."/>
            <person name="Tanguay P."/>
            <person name="Tuskan G.A."/>
            <person name="Henrissat B."/>
            <person name="Van de Peer Y."/>
            <person name="Rouze P."/>
            <person name="Ellis J.G."/>
            <person name="Dodds P.N."/>
            <person name="Schein J.E."/>
            <person name="Zhong S."/>
            <person name="Hamelin R.C."/>
            <person name="Grigoriev I.V."/>
            <person name="Szabo L.J."/>
            <person name="Martin F."/>
        </authorList>
    </citation>
    <scope>NUCLEOTIDE SEQUENCE [LARGE SCALE GENOMIC DNA]</scope>
    <source>
        <strain evidence="3">CRL 75-36-700-3 / race SCCL</strain>
    </source>
</reference>
<dbReference type="HOGENOM" id="CLU_085453_0_0_1"/>
<dbReference type="Proteomes" id="UP000008783">
    <property type="component" value="Unassembled WGS sequence"/>
</dbReference>
<dbReference type="KEGG" id="pgr:PGTG_21611"/>
<evidence type="ECO:0000313" key="2">
    <source>
        <dbReference type="EMBL" id="EHS63483.1"/>
    </source>
</evidence>
<dbReference type="EMBL" id="DS178288">
    <property type="protein sequence ID" value="EHS63483.1"/>
    <property type="molecule type" value="Genomic_DNA"/>
</dbReference>
<dbReference type="InParanoid" id="H6QS12"/>
<gene>
    <name evidence="2" type="ORF">PGTG_21611</name>
</gene>
<organism evidence="2 3">
    <name type="scientific">Puccinia graminis f. sp. tritici (strain CRL 75-36-700-3 / race SCCL)</name>
    <name type="common">Black stem rust fungus</name>
    <dbReference type="NCBI Taxonomy" id="418459"/>
    <lineage>
        <taxon>Eukaryota</taxon>
        <taxon>Fungi</taxon>
        <taxon>Dikarya</taxon>
        <taxon>Basidiomycota</taxon>
        <taxon>Pucciniomycotina</taxon>
        <taxon>Pucciniomycetes</taxon>
        <taxon>Pucciniales</taxon>
        <taxon>Pucciniaceae</taxon>
        <taxon>Puccinia</taxon>
    </lineage>
</organism>
<protein>
    <submittedName>
        <fullName evidence="2">Uncharacterized protein</fullName>
    </submittedName>
</protein>
<evidence type="ECO:0000313" key="3">
    <source>
        <dbReference type="Proteomes" id="UP000008783"/>
    </source>
</evidence>
<dbReference type="OrthoDB" id="10465936at2759"/>
<feature type="region of interest" description="Disordered" evidence="1">
    <location>
        <begin position="1"/>
        <end position="37"/>
    </location>
</feature>
<feature type="compositionally biased region" description="Acidic residues" evidence="1">
    <location>
        <begin position="22"/>
        <end position="32"/>
    </location>
</feature>
<dbReference type="PANTHER" id="PTHR31912:SF34">
    <property type="entry name" value="NOTOCHORD-RELATED PROTEIN"/>
    <property type="match status" value="1"/>
</dbReference>
<dbReference type="RefSeq" id="XP_003889694.1">
    <property type="nucleotide sequence ID" value="XM_003889645.1"/>
</dbReference>
<dbReference type="VEuPathDB" id="FungiDB:PGTG_21611"/>
<accession>H6QS12</accession>
<keyword evidence="3" id="KW-1185">Reference proteome</keyword>
<proteinExistence type="predicted"/>
<dbReference type="AlphaFoldDB" id="H6QS12"/>
<sequence>MAREHRQQIEEENEPPIQIEAVESDNADEEEENTTHNINEILHAMGLTANGPGSTESSRRNLHENIRLDDLINAHLEDLFRHDDETVFESDEPADPEDAIDDPDEQSRWFPFKNKMELVGSLLIGHTHSRISREIYNKFRAVITICDTRLPAWSTVRSARERIRRVLERSGEFYPRNGSRSWLHNIVLQCVKWKENITIFLNP</sequence>